<proteinExistence type="predicted"/>
<keyword evidence="2" id="KW-1185">Reference proteome</keyword>
<dbReference type="Proteomes" id="UP001153334">
    <property type="component" value="Unassembled WGS sequence"/>
</dbReference>
<dbReference type="EMBL" id="JAPESX010001390">
    <property type="protein sequence ID" value="KAJ8114632.1"/>
    <property type="molecule type" value="Genomic_DNA"/>
</dbReference>
<protein>
    <submittedName>
        <fullName evidence="1">Uncharacterized protein</fullName>
    </submittedName>
</protein>
<accession>A0ACC2IHJ4</accession>
<reference evidence="1" key="1">
    <citation type="submission" date="2022-11" db="EMBL/GenBank/DDBJ databases">
        <title>Genome Sequence of Nemania bipapillata.</title>
        <authorList>
            <person name="Buettner E."/>
        </authorList>
    </citation>
    <scope>NUCLEOTIDE SEQUENCE</scope>
    <source>
        <strain evidence="1">CP14</strain>
    </source>
</reference>
<organism evidence="1 2">
    <name type="scientific">Nemania bipapillata</name>
    <dbReference type="NCBI Taxonomy" id="110536"/>
    <lineage>
        <taxon>Eukaryota</taxon>
        <taxon>Fungi</taxon>
        <taxon>Dikarya</taxon>
        <taxon>Ascomycota</taxon>
        <taxon>Pezizomycotina</taxon>
        <taxon>Sordariomycetes</taxon>
        <taxon>Xylariomycetidae</taxon>
        <taxon>Xylariales</taxon>
        <taxon>Xylariaceae</taxon>
        <taxon>Nemania</taxon>
    </lineage>
</organism>
<evidence type="ECO:0000313" key="1">
    <source>
        <dbReference type="EMBL" id="KAJ8114632.1"/>
    </source>
</evidence>
<gene>
    <name evidence="1" type="ORF">ONZ43_g4857</name>
</gene>
<sequence>MVLRDKLFEMMTHDEYHEAIVSKVAGTWNLHNTACDIGLKLDFFTMLSSISGLVGQPGQANYAAANVFLDSFAAYRRDLGLKANSINLGAIDDIGYIAEHPELITSLTTSAFTPINESLAQRIVQYSIMQQEDDPINTKSSSHLITSLSVPQPSSSRLLSDARFSALHFGVSSTGATTSSSNQFQTNKEIQALLLMVKSNSDGPAVISSAVKIVNAQFMLTLRLDEPLEPEKPLSGYGLDSLAAVEFRNWVRTQLGVQVTTLEVTSATTLVNLTEKIVAKMTVAKAV</sequence>
<evidence type="ECO:0000313" key="2">
    <source>
        <dbReference type="Proteomes" id="UP001153334"/>
    </source>
</evidence>
<comment type="caution">
    <text evidence="1">The sequence shown here is derived from an EMBL/GenBank/DDBJ whole genome shotgun (WGS) entry which is preliminary data.</text>
</comment>
<name>A0ACC2IHJ4_9PEZI</name>